<dbReference type="SUPFAM" id="SSF46894">
    <property type="entry name" value="C-terminal effector domain of the bipartite response regulators"/>
    <property type="match status" value="1"/>
</dbReference>
<dbReference type="SUPFAM" id="SSF55785">
    <property type="entry name" value="PYP-like sensor domain (PAS domain)"/>
    <property type="match status" value="1"/>
</dbReference>
<evidence type="ECO:0000256" key="3">
    <source>
        <dbReference type="ARBA" id="ARBA00023163"/>
    </source>
</evidence>
<evidence type="ECO:0000256" key="2">
    <source>
        <dbReference type="ARBA" id="ARBA00023125"/>
    </source>
</evidence>
<comment type="caution">
    <text evidence="5">The sequence shown here is derived from an EMBL/GenBank/DDBJ whole genome shotgun (WGS) entry which is preliminary data.</text>
</comment>
<dbReference type="PROSITE" id="PS00622">
    <property type="entry name" value="HTH_LUXR_1"/>
    <property type="match status" value="1"/>
</dbReference>
<keyword evidence="1" id="KW-0805">Transcription regulation</keyword>
<dbReference type="EMBL" id="QCZH01000034">
    <property type="protein sequence ID" value="PWA05521.1"/>
    <property type="molecule type" value="Genomic_DNA"/>
</dbReference>
<feature type="domain" description="HTH luxR-type" evidence="4">
    <location>
        <begin position="193"/>
        <end position="258"/>
    </location>
</feature>
<dbReference type="PRINTS" id="PR00038">
    <property type="entry name" value="HTHLUXR"/>
</dbReference>
<dbReference type="InterPro" id="IPR036388">
    <property type="entry name" value="WH-like_DNA-bd_sf"/>
</dbReference>
<evidence type="ECO:0000259" key="4">
    <source>
        <dbReference type="PROSITE" id="PS50043"/>
    </source>
</evidence>
<evidence type="ECO:0000313" key="5">
    <source>
        <dbReference type="EMBL" id="PWA05521.1"/>
    </source>
</evidence>
<keyword evidence="2" id="KW-0238">DNA-binding</keyword>
<evidence type="ECO:0000313" key="6">
    <source>
        <dbReference type="Proteomes" id="UP000245618"/>
    </source>
</evidence>
<reference evidence="5 6" key="1">
    <citation type="submission" date="2018-04" db="EMBL/GenBank/DDBJ databases">
        <title>Flavobacterium sp. nov., isolated from glacier ice.</title>
        <authorList>
            <person name="Liu Q."/>
            <person name="Xin Y.-H."/>
        </authorList>
    </citation>
    <scope>NUCLEOTIDE SEQUENCE [LARGE SCALE GENOMIC DNA]</scope>
    <source>
        <strain evidence="5 6">LB2P30</strain>
    </source>
</reference>
<dbReference type="Pfam" id="PF00196">
    <property type="entry name" value="GerE"/>
    <property type="match status" value="1"/>
</dbReference>
<keyword evidence="3" id="KW-0804">Transcription</keyword>
<name>A0A2U1JK45_9FLAO</name>
<protein>
    <recommendedName>
        <fullName evidence="4">HTH luxR-type domain-containing protein</fullName>
    </recommendedName>
</protein>
<sequence>MTKEITSEDYYIHFIDYLQSKEEFQLKENKQYLKRAVFFNNQLDIMPCILYLLDLQKQRYLHVCEDITSLIGYSSDDFLNFGHSWFLNLFHPNDLKEYLGVIFKEFVHYTSSLDKKQIKNARFSINYRLKHKEEIYVQFLDQFIVLETDENNNPILLLGTYNDITPYKSDNTIIFSVSEFDPKEGNILISSKTFPENIKMTSKEKEIIILLKDGETSKSIASKLNISLHTVNAHRRHILEKLQLKKTSELISYCAVNGYI</sequence>
<dbReference type="InterPro" id="IPR013655">
    <property type="entry name" value="PAS_fold_3"/>
</dbReference>
<dbReference type="Gene3D" id="1.10.10.10">
    <property type="entry name" value="Winged helix-like DNA-binding domain superfamily/Winged helix DNA-binding domain"/>
    <property type="match status" value="1"/>
</dbReference>
<keyword evidence="6" id="KW-1185">Reference proteome</keyword>
<dbReference type="AlphaFoldDB" id="A0A2U1JK45"/>
<gene>
    <name evidence="5" type="ORF">DB891_16835</name>
</gene>
<dbReference type="Pfam" id="PF08447">
    <property type="entry name" value="PAS_3"/>
    <property type="match status" value="1"/>
</dbReference>
<dbReference type="GO" id="GO:0003677">
    <property type="term" value="F:DNA binding"/>
    <property type="evidence" value="ECO:0007669"/>
    <property type="project" value="UniProtKB-KW"/>
</dbReference>
<dbReference type="Proteomes" id="UP000245618">
    <property type="component" value="Unassembled WGS sequence"/>
</dbReference>
<evidence type="ECO:0000256" key="1">
    <source>
        <dbReference type="ARBA" id="ARBA00023015"/>
    </source>
</evidence>
<dbReference type="InterPro" id="IPR035965">
    <property type="entry name" value="PAS-like_dom_sf"/>
</dbReference>
<accession>A0A2U1JK45</accession>
<dbReference type="RefSeq" id="WP_116764747.1">
    <property type="nucleotide sequence ID" value="NZ_QCZH01000034.1"/>
</dbReference>
<organism evidence="5 6">
    <name type="scientific">Flavobacterium laiguense</name>
    <dbReference type="NCBI Taxonomy" id="2169409"/>
    <lineage>
        <taxon>Bacteria</taxon>
        <taxon>Pseudomonadati</taxon>
        <taxon>Bacteroidota</taxon>
        <taxon>Flavobacteriia</taxon>
        <taxon>Flavobacteriales</taxon>
        <taxon>Flavobacteriaceae</taxon>
        <taxon>Flavobacterium</taxon>
    </lineage>
</organism>
<dbReference type="InterPro" id="IPR016032">
    <property type="entry name" value="Sig_transdc_resp-reg_C-effctor"/>
</dbReference>
<dbReference type="OrthoDB" id="965844at2"/>
<dbReference type="GO" id="GO:0006355">
    <property type="term" value="P:regulation of DNA-templated transcription"/>
    <property type="evidence" value="ECO:0007669"/>
    <property type="project" value="InterPro"/>
</dbReference>
<dbReference type="PANTHER" id="PTHR44688">
    <property type="entry name" value="DNA-BINDING TRANSCRIPTIONAL ACTIVATOR DEVR_DOSR"/>
    <property type="match status" value="1"/>
</dbReference>
<dbReference type="Gene3D" id="3.30.450.20">
    <property type="entry name" value="PAS domain"/>
    <property type="match status" value="1"/>
</dbReference>
<dbReference type="PANTHER" id="PTHR44688:SF16">
    <property type="entry name" value="DNA-BINDING TRANSCRIPTIONAL ACTIVATOR DEVR_DOSR"/>
    <property type="match status" value="1"/>
</dbReference>
<dbReference type="SMART" id="SM00421">
    <property type="entry name" value="HTH_LUXR"/>
    <property type="match status" value="1"/>
</dbReference>
<dbReference type="InterPro" id="IPR000792">
    <property type="entry name" value="Tscrpt_reg_LuxR_C"/>
</dbReference>
<dbReference type="CDD" id="cd06170">
    <property type="entry name" value="LuxR_C_like"/>
    <property type="match status" value="1"/>
</dbReference>
<proteinExistence type="predicted"/>
<dbReference type="PROSITE" id="PS50043">
    <property type="entry name" value="HTH_LUXR_2"/>
    <property type="match status" value="1"/>
</dbReference>